<gene>
    <name evidence="2" type="ORF">RH857_06590</name>
</gene>
<name>A0ABU1FU76_9MICC</name>
<keyword evidence="3" id="KW-1185">Reference proteome</keyword>
<evidence type="ECO:0000259" key="1">
    <source>
        <dbReference type="SMART" id="SM00829"/>
    </source>
</evidence>
<reference evidence="3" key="1">
    <citation type="submission" date="2023-07" db="EMBL/GenBank/DDBJ databases">
        <title>Description of three actinobacteria isolated from air of manufacturing shop in a pharmaceutical factory.</title>
        <authorList>
            <person name="Zhang D.-F."/>
        </authorList>
    </citation>
    <scope>NUCLEOTIDE SEQUENCE [LARGE SCALE GENOMIC DNA]</scope>
    <source>
        <strain evidence="3">CCTCC AB 207010</strain>
    </source>
</reference>
<dbReference type="InterPro" id="IPR036291">
    <property type="entry name" value="NAD(P)-bd_dom_sf"/>
</dbReference>
<dbReference type="SMART" id="SM00829">
    <property type="entry name" value="PKS_ER"/>
    <property type="match status" value="1"/>
</dbReference>
<dbReference type="InterPro" id="IPR020843">
    <property type="entry name" value="ER"/>
</dbReference>
<dbReference type="RefSeq" id="WP_310537192.1">
    <property type="nucleotide sequence ID" value="NZ_BAAAOC010000090.1"/>
</dbReference>
<comment type="caution">
    <text evidence="2">The sequence shown here is derived from an EMBL/GenBank/DDBJ whole genome shotgun (WGS) entry which is preliminary data.</text>
</comment>
<dbReference type="Proteomes" id="UP001260872">
    <property type="component" value="Unassembled WGS sequence"/>
</dbReference>
<dbReference type="SUPFAM" id="SSF50129">
    <property type="entry name" value="GroES-like"/>
    <property type="match status" value="1"/>
</dbReference>
<dbReference type="Gene3D" id="3.40.50.720">
    <property type="entry name" value="NAD(P)-binding Rossmann-like Domain"/>
    <property type="match status" value="1"/>
</dbReference>
<proteinExistence type="predicted"/>
<protein>
    <submittedName>
        <fullName evidence="2">NAD(P)-dependent alcohol dehydrogenase</fullName>
    </submittedName>
</protein>
<dbReference type="Pfam" id="PF08240">
    <property type="entry name" value="ADH_N"/>
    <property type="match status" value="1"/>
</dbReference>
<accession>A0ABU1FU76</accession>
<dbReference type="InterPro" id="IPR002364">
    <property type="entry name" value="Quin_OxRdtase/zeta-crystal_CS"/>
</dbReference>
<organism evidence="2 3">
    <name type="scientific">Nesterenkonia flava</name>
    <dbReference type="NCBI Taxonomy" id="469799"/>
    <lineage>
        <taxon>Bacteria</taxon>
        <taxon>Bacillati</taxon>
        <taxon>Actinomycetota</taxon>
        <taxon>Actinomycetes</taxon>
        <taxon>Micrococcales</taxon>
        <taxon>Micrococcaceae</taxon>
        <taxon>Nesterenkonia</taxon>
    </lineage>
</organism>
<dbReference type="Pfam" id="PF13602">
    <property type="entry name" value="ADH_zinc_N_2"/>
    <property type="match status" value="1"/>
</dbReference>
<evidence type="ECO:0000313" key="3">
    <source>
        <dbReference type="Proteomes" id="UP001260872"/>
    </source>
</evidence>
<dbReference type="PROSITE" id="PS01162">
    <property type="entry name" value="QOR_ZETA_CRYSTAL"/>
    <property type="match status" value="1"/>
</dbReference>
<dbReference type="InterPro" id="IPR052733">
    <property type="entry name" value="Chloroplast_QOR"/>
</dbReference>
<dbReference type="PANTHER" id="PTHR44013:SF1">
    <property type="entry name" value="ZINC-TYPE ALCOHOL DEHYDROGENASE-LIKE PROTEIN C16A3.02C"/>
    <property type="match status" value="1"/>
</dbReference>
<dbReference type="PANTHER" id="PTHR44013">
    <property type="entry name" value="ZINC-TYPE ALCOHOL DEHYDROGENASE-LIKE PROTEIN C16A3.02C"/>
    <property type="match status" value="1"/>
</dbReference>
<dbReference type="InterPro" id="IPR011032">
    <property type="entry name" value="GroES-like_sf"/>
</dbReference>
<evidence type="ECO:0000313" key="2">
    <source>
        <dbReference type="EMBL" id="MDR5711802.1"/>
    </source>
</evidence>
<dbReference type="SUPFAM" id="SSF51735">
    <property type="entry name" value="NAD(P)-binding Rossmann-fold domains"/>
    <property type="match status" value="1"/>
</dbReference>
<feature type="domain" description="Enoyl reductase (ER)" evidence="1">
    <location>
        <begin position="7"/>
        <end position="313"/>
    </location>
</feature>
<dbReference type="Gene3D" id="3.90.180.10">
    <property type="entry name" value="Medium-chain alcohol dehydrogenases, catalytic domain"/>
    <property type="match status" value="1"/>
</dbReference>
<dbReference type="CDD" id="cd08267">
    <property type="entry name" value="MDR1"/>
    <property type="match status" value="1"/>
</dbReference>
<dbReference type="InterPro" id="IPR013154">
    <property type="entry name" value="ADH-like_N"/>
</dbReference>
<dbReference type="EMBL" id="JAVKGT010000013">
    <property type="protein sequence ID" value="MDR5711802.1"/>
    <property type="molecule type" value="Genomic_DNA"/>
</dbReference>
<sequence length="330" mass="34011">MGQVDGGGDERDIPSPGPGEVVVEVHAAGIDAGLVHLLEGRPFPVKLALPLRGDRVLGIDIAGTVHSVGESVTAWAPGDAVFGAAQGLSGHGGLAEFARARSEHLLAQPSTLDQEEAAVVPVSATAALHAVRDAAHVAAGHRVLVLGAGGGVGHFAVQIAKALGAHVTGACSPGKAAMVESLGADVVIDYTTQDPLEAGPYDAIIDTGGHRPLRHMRRALTRTGAVVLVGSEPEGAPLGGLSRSLWAALVNPFTRHRLVMLNSSIGSQALQDLAELIEAGMLRPVIHARYPLEHVSTAVQQLGRGRGTGKTVITVAQPAEEAAWARFQRR</sequence>